<evidence type="ECO:0000313" key="3">
    <source>
        <dbReference type="Proteomes" id="UP000636479"/>
    </source>
</evidence>
<dbReference type="RefSeq" id="XP_037224753.1">
    <property type="nucleotide sequence ID" value="XM_037359658.1"/>
</dbReference>
<dbReference type="Pfam" id="PF18803">
    <property type="entry name" value="CxC2"/>
    <property type="match status" value="1"/>
</dbReference>
<keyword evidence="3" id="KW-1185">Reference proteome</keyword>
<dbReference type="PANTHER" id="PTHR33096:SF1">
    <property type="entry name" value="CXC1-LIKE CYSTEINE CLUSTER ASSOCIATED WITH KDZ TRANSPOSASES DOMAIN-CONTAINING PROTEIN"/>
    <property type="match status" value="1"/>
</dbReference>
<dbReference type="Pfam" id="PF18758">
    <property type="entry name" value="KDZ"/>
    <property type="match status" value="1"/>
</dbReference>
<dbReference type="GeneID" id="59342174"/>
<dbReference type="OrthoDB" id="2804062at2759"/>
<dbReference type="EMBL" id="JACAZF010000002">
    <property type="protein sequence ID" value="KAF7312645.1"/>
    <property type="molecule type" value="Genomic_DNA"/>
</dbReference>
<feature type="domain" description="CxC2-like cysteine cluster KDZ transposase-associated" evidence="1">
    <location>
        <begin position="149"/>
        <end position="254"/>
    </location>
</feature>
<protein>
    <submittedName>
        <fullName evidence="2">CxC2 domain-containing protein</fullName>
    </submittedName>
</protein>
<accession>A0A8H6T830</accession>
<sequence>MWLPASTARLEPDDEPEEYADWVDVPDSDTTQFAAVASTLTSDEGYFHQIQEGEARGDKRARYISSDNPMQLWREVMPDFLDAMICQDGLGMSPSWRHLRIATTLCNARSVYAGLTSGRRYTAYRSGRGSFGFPQRCIVFTLTIHPRKSLRETYQLGHHGGACPLPATVDTRTMVVLDVGGIFTLDVRFCGCSNSLQNNHIAQLMGNHWYPATTLEPGTCATWRVLELFRQLNVVGNINAHDFVRSLEKLNDPTMMNQTPDRYVAFGRMARQYQFLKRAKRSGLAHVEEGFKNVEAGKLAVPCWACPKPGFNLPDGWDKCSEDDRFLYSLLLALDANFRLKNRLRTNEKQDASLGPGWGYFVEGNAYKEHLRDYVAEEDVSTCIAFAALMQKETRLTTGLRISGVGGCVCARHGVVRAQGMGDLQKGERYANMDYIFLHALGDTRVKRLVLSYDIACQWKQRLRERALTILSNAQVVCPTTGLTVDKVPNLTDYEIKFALPVWHAAAHETGCQATHSLSYAWGVGRTDGEGIERTWALLNPIGFSTKEMGEGNRLDTIEDRIDHLNFEKNVRQGDVLARKLIIAVAERDTQIKQFKRVDDSLEPGVRKDWQKMVENWLVDNTQPNPYLIGANGDGPSEAKVAAQLKAAEVAEAREQRGEFVDGKITAAAFVKGLLHLEDLKRRIKNEIRVGGVSAERASQIEELRVSFFKKAARNPAAARNLHVWRRWPSKKAEDVKLWLPSELGDRQKWACRKGLFELEAKLRQAQCGDALTKVRSLLYAKTHLIFHRNAASVGQNSTTRSATLIGRMVEKITREATKYRQAWVALRRLKGDDFAPEYRKLEDSDLNVRAETESDAISRARLGRLGSARPARNEPTAAQAGPVSWIWFMEGEGDEEVRIHDAVRVQWAKARARRDRWTEEVLLIREEMRRVLRSLWSIQQQWLERETSRPNARPALQEGLVAYAKKQRHIHSLIANRFVLDWRHWKQSVARAVVGKEGDIYQRLLVGDPDQI</sequence>
<evidence type="ECO:0000259" key="1">
    <source>
        <dbReference type="Pfam" id="PF18803"/>
    </source>
</evidence>
<gene>
    <name evidence="2" type="ORF">MIND_00278600</name>
</gene>
<dbReference type="InterPro" id="IPR040521">
    <property type="entry name" value="KDZ"/>
</dbReference>
<dbReference type="InterPro" id="IPR041457">
    <property type="entry name" value="CxC2_KDZ-assoc"/>
</dbReference>
<name>A0A8H6T830_9AGAR</name>
<evidence type="ECO:0000313" key="2">
    <source>
        <dbReference type="EMBL" id="KAF7312645.1"/>
    </source>
</evidence>
<organism evidence="2 3">
    <name type="scientific">Mycena indigotica</name>
    <dbReference type="NCBI Taxonomy" id="2126181"/>
    <lineage>
        <taxon>Eukaryota</taxon>
        <taxon>Fungi</taxon>
        <taxon>Dikarya</taxon>
        <taxon>Basidiomycota</taxon>
        <taxon>Agaricomycotina</taxon>
        <taxon>Agaricomycetes</taxon>
        <taxon>Agaricomycetidae</taxon>
        <taxon>Agaricales</taxon>
        <taxon>Marasmiineae</taxon>
        <taxon>Mycenaceae</taxon>
        <taxon>Mycena</taxon>
    </lineage>
</organism>
<comment type="caution">
    <text evidence="2">The sequence shown here is derived from an EMBL/GenBank/DDBJ whole genome shotgun (WGS) entry which is preliminary data.</text>
</comment>
<dbReference type="PANTHER" id="PTHR33096">
    <property type="entry name" value="CXC2 DOMAIN-CONTAINING PROTEIN"/>
    <property type="match status" value="1"/>
</dbReference>
<dbReference type="Proteomes" id="UP000636479">
    <property type="component" value="Unassembled WGS sequence"/>
</dbReference>
<dbReference type="AlphaFoldDB" id="A0A8H6T830"/>
<proteinExistence type="predicted"/>
<reference evidence="2" key="1">
    <citation type="submission" date="2020-05" db="EMBL/GenBank/DDBJ databases">
        <title>Mycena genomes resolve the evolution of fungal bioluminescence.</title>
        <authorList>
            <person name="Tsai I.J."/>
        </authorList>
    </citation>
    <scope>NUCLEOTIDE SEQUENCE</scope>
    <source>
        <strain evidence="2">171206Taipei</strain>
    </source>
</reference>